<evidence type="ECO:0000313" key="1">
    <source>
        <dbReference type="EMBL" id="TGZ76127.1"/>
    </source>
</evidence>
<dbReference type="OrthoDB" id="5413396at2759"/>
<evidence type="ECO:0008006" key="3">
    <source>
        <dbReference type="Google" id="ProtNLM"/>
    </source>
</evidence>
<gene>
    <name evidence="1" type="ORF">EX30DRAFT_379944</name>
</gene>
<name>A0A4S2MP65_9PEZI</name>
<accession>A0A4S2MP65</accession>
<protein>
    <recommendedName>
        <fullName evidence="3">DUF4219 domain-containing protein</fullName>
    </recommendedName>
</protein>
<dbReference type="STRING" id="341454.A0A4S2MP65"/>
<keyword evidence="2" id="KW-1185">Reference proteome</keyword>
<feature type="non-terminal residue" evidence="1">
    <location>
        <position position="1"/>
    </location>
</feature>
<evidence type="ECO:0000313" key="2">
    <source>
        <dbReference type="Proteomes" id="UP000298138"/>
    </source>
</evidence>
<dbReference type="InParanoid" id="A0A4S2MP65"/>
<reference evidence="1 2" key="1">
    <citation type="submission" date="2019-04" db="EMBL/GenBank/DDBJ databases">
        <title>Comparative genomics and transcriptomics to analyze fruiting body development in filamentous ascomycetes.</title>
        <authorList>
            <consortium name="DOE Joint Genome Institute"/>
            <person name="Lutkenhaus R."/>
            <person name="Traeger S."/>
            <person name="Breuer J."/>
            <person name="Kuo A."/>
            <person name="Lipzen A."/>
            <person name="Pangilinan J."/>
            <person name="Dilworth D."/>
            <person name="Sandor L."/>
            <person name="Poggeler S."/>
            <person name="Barry K."/>
            <person name="Grigoriev I.V."/>
            <person name="Nowrousian M."/>
        </authorList>
    </citation>
    <scope>NUCLEOTIDE SEQUENCE [LARGE SCALE GENOMIC DNA]</scope>
    <source>
        <strain evidence="1 2">CBS 389.68</strain>
    </source>
</reference>
<organism evidence="1 2">
    <name type="scientific">Ascodesmis nigricans</name>
    <dbReference type="NCBI Taxonomy" id="341454"/>
    <lineage>
        <taxon>Eukaryota</taxon>
        <taxon>Fungi</taxon>
        <taxon>Dikarya</taxon>
        <taxon>Ascomycota</taxon>
        <taxon>Pezizomycotina</taxon>
        <taxon>Pezizomycetes</taxon>
        <taxon>Pezizales</taxon>
        <taxon>Ascodesmidaceae</taxon>
        <taxon>Ascodesmis</taxon>
    </lineage>
</organism>
<dbReference type="AlphaFoldDB" id="A0A4S2MP65"/>
<sequence length="240" mass="27442">ISEKAATIKLDQLSVLKGQENYHVWAASRKLVWKAMKVSEIVIDGIKPEEDATTKEHEVYEHLRDQAAAVYLQVVSADILEKIVELECPHKMWTALRTEFYRDSAFDLVFQFNKVFSPSTTYYSSTPLSEFISTFETKCTCLQKLSKSTRTDAYRKPMAQLLAFDEAKRDWLLAFLAPHQRNIVDNLTTKEGLSYQEVKQRLRDVDINTCGSQQSAFSAIQKNLKKKFTKSAKPSSETPS</sequence>
<dbReference type="EMBL" id="ML220280">
    <property type="protein sequence ID" value="TGZ76127.1"/>
    <property type="molecule type" value="Genomic_DNA"/>
</dbReference>
<proteinExistence type="predicted"/>
<dbReference type="Proteomes" id="UP000298138">
    <property type="component" value="Unassembled WGS sequence"/>
</dbReference>